<dbReference type="AlphaFoldDB" id="A0A1B1FKH4"/>
<keyword evidence="9 20" id="KW-0472">Membrane</keyword>
<keyword evidence="12" id="KW-0628">Postsynaptic cell membrane</keyword>
<feature type="region of interest" description="Disordered" evidence="19">
    <location>
        <begin position="868"/>
        <end position="936"/>
    </location>
</feature>
<feature type="site" description="Interaction with the cone snail toxin Con-ikot-ikot" evidence="17">
    <location>
        <position position="762"/>
    </location>
</feature>
<evidence type="ECO:0000256" key="4">
    <source>
        <dbReference type="ARBA" id="ARBA00022475"/>
    </source>
</evidence>
<evidence type="ECO:0000256" key="20">
    <source>
        <dbReference type="SAM" id="Phobius"/>
    </source>
</evidence>
<evidence type="ECO:0000256" key="6">
    <source>
        <dbReference type="ARBA" id="ARBA00022989"/>
    </source>
</evidence>
<dbReference type="GO" id="GO:0038023">
    <property type="term" value="F:signaling receptor activity"/>
    <property type="evidence" value="ECO:0007669"/>
    <property type="project" value="InterPro"/>
</dbReference>
<feature type="disulfide bond" evidence="18">
    <location>
        <begin position="728"/>
        <end position="786"/>
    </location>
</feature>
<keyword evidence="10 24" id="KW-0675">Receptor</keyword>
<feature type="transmembrane region" description="Helical" evidence="20">
    <location>
        <begin position="807"/>
        <end position="828"/>
    </location>
</feature>
<evidence type="ECO:0000259" key="23">
    <source>
        <dbReference type="SMART" id="SM00918"/>
    </source>
</evidence>
<dbReference type="EMBL" id="KT268303">
    <property type="protein sequence ID" value="ANQ46497.1"/>
    <property type="molecule type" value="mRNA"/>
</dbReference>
<keyword evidence="14" id="KW-0407">Ion channel</keyword>
<dbReference type="Gene3D" id="3.40.50.2300">
    <property type="match status" value="2"/>
</dbReference>
<evidence type="ECO:0000256" key="10">
    <source>
        <dbReference type="ARBA" id="ARBA00023170"/>
    </source>
</evidence>
<comment type="similarity">
    <text evidence="2">Belongs to the glutamate-gated ion channel (TC 1.A.10.1) family.</text>
</comment>
<dbReference type="Pfam" id="PF00060">
    <property type="entry name" value="Lig_chan"/>
    <property type="match status" value="1"/>
</dbReference>
<keyword evidence="7" id="KW-0770">Synapse</keyword>
<feature type="compositionally biased region" description="Basic residues" evidence="19">
    <location>
        <begin position="904"/>
        <end position="925"/>
    </location>
</feature>
<dbReference type="InterPro" id="IPR001828">
    <property type="entry name" value="ANF_lig-bd_rcpt"/>
</dbReference>
<evidence type="ECO:0000256" key="18">
    <source>
        <dbReference type="PIRSR" id="PIRSR601508-3"/>
    </source>
</evidence>
<evidence type="ECO:0000256" key="7">
    <source>
        <dbReference type="ARBA" id="ARBA00023018"/>
    </source>
</evidence>
<keyword evidence="6 20" id="KW-1133">Transmembrane helix</keyword>
<evidence type="ECO:0000256" key="5">
    <source>
        <dbReference type="ARBA" id="ARBA00022692"/>
    </source>
</evidence>
<dbReference type="SUPFAM" id="SSF53822">
    <property type="entry name" value="Periplasmic binding protein-like I"/>
    <property type="match status" value="1"/>
</dbReference>
<dbReference type="InterPro" id="IPR015683">
    <property type="entry name" value="Ionotropic_Glu_rcpt"/>
</dbReference>
<dbReference type="InterPro" id="IPR001508">
    <property type="entry name" value="Iono_Glu_rcpt_met"/>
</dbReference>
<dbReference type="Pfam" id="PF01094">
    <property type="entry name" value="ANF_receptor"/>
    <property type="match status" value="1"/>
</dbReference>
<evidence type="ECO:0000256" key="17">
    <source>
        <dbReference type="PIRSR" id="PIRSR601508-2"/>
    </source>
</evidence>
<evidence type="ECO:0000256" key="14">
    <source>
        <dbReference type="ARBA" id="ARBA00023303"/>
    </source>
</evidence>
<feature type="transmembrane region" description="Helical" evidence="20">
    <location>
        <begin position="618"/>
        <end position="639"/>
    </location>
</feature>
<feature type="binding site" evidence="16">
    <location>
        <position position="502"/>
    </location>
    <ligand>
        <name>L-glutamate</name>
        <dbReference type="ChEBI" id="CHEBI:29985"/>
    </ligand>
</feature>
<dbReference type="Gene3D" id="1.10.287.70">
    <property type="match status" value="1"/>
</dbReference>
<dbReference type="SMART" id="SM00918">
    <property type="entry name" value="Lig_chan-Glu_bd"/>
    <property type="match status" value="1"/>
</dbReference>
<dbReference type="SMART" id="SM00079">
    <property type="entry name" value="PBPe"/>
    <property type="match status" value="1"/>
</dbReference>
<comment type="subcellular location">
    <subcellularLocation>
        <location evidence="1">Cell membrane</location>
        <topology evidence="1">Multi-pass membrane protein</topology>
    </subcellularLocation>
    <subcellularLocation>
        <location evidence="15">Postsynaptic cell membrane</location>
    </subcellularLocation>
</comment>
<protein>
    <submittedName>
        <fullName evidence="24">Ionotropic receptor 5</fullName>
    </submittedName>
</protein>
<evidence type="ECO:0000256" key="13">
    <source>
        <dbReference type="ARBA" id="ARBA00023286"/>
    </source>
</evidence>
<evidence type="ECO:0000256" key="3">
    <source>
        <dbReference type="ARBA" id="ARBA00022448"/>
    </source>
</evidence>
<evidence type="ECO:0000256" key="21">
    <source>
        <dbReference type="SAM" id="SignalP"/>
    </source>
</evidence>
<dbReference type="CDD" id="cd06382">
    <property type="entry name" value="PBP1_iGluR_Kainate"/>
    <property type="match status" value="1"/>
</dbReference>
<dbReference type="GO" id="GO:0045211">
    <property type="term" value="C:postsynaptic membrane"/>
    <property type="evidence" value="ECO:0007669"/>
    <property type="project" value="UniProtKB-SubCell"/>
</dbReference>
<accession>A0A1B1FKH4</accession>
<dbReference type="InterPro" id="IPR001320">
    <property type="entry name" value="Iontro_rcpt_C"/>
</dbReference>
<dbReference type="Gene3D" id="3.40.190.10">
    <property type="entry name" value="Periplasmic binding protein-like II"/>
    <property type="match status" value="2"/>
</dbReference>
<feature type="transmembrane region" description="Helical" evidence="20">
    <location>
        <begin position="543"/>
        <end position="561"/>
    </location>
</feature>
<proteinExistence type="evidence at transcript level"/>
<feature type="signal peptide" evidence="21">
    <location>
        <begin position="1"/>
        <end position="16"/>
    </location>
</feature>
<dbReference type="OrthoDB" id="5984008at2759"/>
<feature type="binding site" evidence="16">
    <location>
        <position position="716"/>
    </location>
    <ligand>
        <name>L-glutamate</name>
        <dbReference type="ChEBI" id="CHEBI:29985"/>
    </ligand>
</feature>
<evidence type="ECO:0000256" key="12">
    <source>
        <dbReference type="ARBA" id="ARBA00023257"/>
    </source>
</evidence>
<evidence type="ECO:0000256" key="9">
    <source>
        <dbReference type="ARBA" id="ARBA00023136"/>
    </source>
</evidence>
<evidence type="ECO:0000256" key="1">
    <source>
        <dbReference type="ARBA" id="ARBA00004651"/>
    </source>
</evidence>
<keyword evidence="4" id="KW-1003">Cell membrane</keyword>
<evidence type="ECO:0000256" key="11">
    <source>
        <dbReference type="ARBA" id="ARBA00023180"/>
    </source>
</evidence>
<evidence type="ECO:0000256" key="8">
    <source>
        <dbReference type="ARBA" id="ARBA00023065"/>
    </source>
</evidence>
<dbReference type="SUPFAM" id="SSF53850">
    <property type="entry name" value="Periplasmic binding protein-like II"/>
    <property type="match status" value="1"/>
</dbReference>
<keyword evidence="3" id="KW-0813">Transport</keyword>
<keyword evidence="11" id="KW-0325">Glycoprotein</keyword>
<dbReference type="PRINTS" id="PR00177">
    <property type="entry name" value="NMDARECEPTOR"/>
</dbReference>
<dbReference type="InterPro" id="IPR019594">
    <property type="entry name" value="Glu/Gly-bd"/>
</dbReference>
<dbReference type="Pfam" id="PF10613">
    <property type="entry name" value="Lig_chan-Glu_bd"/>
    <property type="match status" value="1"/>
</dbReference>
<feature type="chain" id="PRO_5008522248" evidence="21">
    <location>
        <begin position="17"/>
        <end position="952"/>
    </location>
</feature>
<keyword evidence="21" id="KW-0732">Signal</keyword>
<evidence type="ECO:0000256" key="16">
    <source>
        <dbReference type="PIRSR" id="PIRSR601508-1"/>
    </source>
</evidence>
<keyword evidence="13" id="KW-1071">Ligand-gated ion channel</keyword>
<keyword evidence="18" id="KW-1015">Disulfide bond</keyword>
<feature type="binding site" evidence="16">
    <location>
        <position position="497"/>
    </location>
    <ligand>
        <name>L-glutamate</name>
        <dbReference type="ChEBI" id="CHEBI:29985"/>
    </ligand>
</feature>
<organism evidence="24">
    <name type="scientific">Phyllotreta striolata</name>
    <name type="common">Striped flea beetle</name>
    <name type="synonym">Crioceris striolata</name>
    <dbReference type="NCBI Taxonomy" id="444603"/>
    <lineage>
        <taxon>Eukaryota</taxon>
        <taxon>Metazoa</taxon>
        <taxon>Ecdysozoa</taxon>
        <taxon>Arthropoda</taxon>
        <taxon>Hexapoda</taxon>
        <taxon>Insecta</taxon>
        <taxon>Pterygota</taxon>
        <taxon>Neoptera</taxon>
        <taxon>Endopterygota</taxon>
        <taxon>Coleoptera</taxon>
        <taxon>Polyphaga</taxon>
        <taxon>Cucujiformia</taxon>
        <taxon>Chrysomeloidea</taxon>
        <taxon>Chrysomelidae</taxon>
        <taxon>Galerucinae</taxon>
        <taxon>Alticini</taxon>
        <taxon>Phyllotreta</taxon>
    </lineage>
</organism>
<dbReference type="InterPro" id="IPR028082">
    <property type="entry name" value="Peripla_BP_I"/>
</dbReference>
<keyword evidence="5 20" id="KW-0812">Transmembrane</keyword>
<dbReference type="FunFam" id="3.40.190.10:FF:000178">
    <property type="entry name" value="Glutamate receptor subunit"/>
    <property type="match status" value="1"/>
</dbReference>
<feature type="binding site" evidence="16">
    <location>
        <position position="669"/>
    </location>
    <ligand>
        <name>L-glutamate</name>
        <dbReference type="ChEBI" id="CHEBI:29985"/>
    </ligand>
</feature>
<evidence type="ECO:0000259" key="22">
    <source>
        <dbReference type="SMART" id="SM00079"/>
    </source>
</evidence>
<evidence type="ECO:0000256" key="2">
    <source>
        <dbReference type="ARBA" id="ARBA00008685"/>
    </source>
</evidence>
<feature type="domain" description="Ionotropic glutamate receptor L-glutamate and glycine-binding" evidence="23">
    <location>
        <begin position="421"/>
        <end position="486"/>
    </location>
</feature>
<name>A0A1B1FKH4_PHYSR</name>
<feature type="domain" description="Ionotropic glutamate receptor C-terminal" evidence="22">
    <location>
        <begin position="411"/>
        <end position="779"/>
    </location>
</feature>
<reference evidence="24" key="1">
    <citation type="submission" date="2015-07" db="EMBL/GenBank/DDBJ databases">
        <title>Identification and bioinformatics analysis of genes of the olfactory genes in Phyllotreta striolata (Fabricius).</title>
        <authorList>
            <person name="Wang Z."/>
        </authorList>
    </citation>
    <scope>NUCLEOTIDE SEQUENCE</scope>
</reference>
<dbReference type="PANTHER" id="PTHR18966">
    <property type="entry name" value="IONOTROPIC GLUTAMATE RECEPTOR"/>
    <property type="match status" value="1"/>
</dbReference>
<dbReference type="GO" id="GO:0015276">
    <property type="term" value="F:ligand-gated monoatomic ion channel activity"/>
    <property type="evidence" value="ECO:0007669"/>
    <property type="project" value="InterPro"/>
</dbReference>
<sequence length="952" mass="107467">MCLSLFAFCAIGIVACENVNIGAVFEGDEGVEAAFKFAVKNLNDDNPDAEFTFDPLVYDNFADGDQFVLMRNVCSIIDEGVVAIFGPRSYRNIDVVQSICDVKEIPHIITRWKSYYIDGDKTIINFYPDSSTLSRAYYDIIANMGWKTFTVLYEGDESLLRIKSLVETAHQDGVVTQMMQLDPFYTGNFRDTMRDLKKTQQKSVVIDCHIDSLFQVLTQLQQAGLMNEQYSYFITNLDTHTENLMPFKYSNANITGIRLVNPDSEYVQKVSSDLLSENLNFLESPAWKIRLEQALTIDAVNMLAAVVIDRQKSSDVRIITNKNSLLCAEPDSWEHGLSIVNLLKSYPHDGLTGRVIFDNQGYRSDLILTIFELLEGGITDVGVWSSSYGLNASRPGDVSGIDDPESMRNKSFVVEIALTEPYGMLKQTTDHLYGNDMYEGYAIDLIEKLAEMEGFNYTFVVREDKSSGSFDKKTQKWGGMIGDLLDKKADLAICDFTITSDREGAVDFTVPFMSLGISILFREPESVPPSFFSSADPFALDSWMLLGVSFVTVSLCFYFTGRICSDEWTNPFPCIEEPEYLVNQFSLSNSFWFATGALLAQGSEIAPIAISTRMASGIWWYFCLIMSASYTANLAAFLATENPIKLFTDLQSLYDSQDITYGAKVNGATFNYFTTAKEGLLQKVGKVLLDHPEYNVLDNDIGVQRAEDGKYAFFMESSSIEYVTQRHCNLMQYGDHLDEKGYGIAMRKYSPYRKKLSLALLKLQQNHFLDDLKKKWWEERRGGGACEGVVESSEADPLELVNVEGCFYMTVFGTILAFGLVLIEHFLYPLRVRKRSGIPFWKIIKAELKAYINFNSPSKPNLEVLKEIPDEAETEDDKKSEDDKEDSEENRRKSKSASQTRTFTRSRSKSVSRQSSHSRKKRSKSSGKGTPLSYGFIIPSSLENLKDIEETF</sequence>
<evidence type="ECO:0000313" key="24">
    <source>
        <dbReference type="EMBL" id="ANQ46497.1"/>
    </source>
</evidence>
<keyword evidence="8" id="KW-0406">Ion transport</keyword>
<evidence type="ECO:0000256" key="19">
    <source>
        <dbReference type="SAM" id="MobiDB-lite"/>
    </source>
</evidence>
<evidence type="ECO:0000256" key="15">
    <source>
        <dbReference type="ARBA" id="ARBA00034100"/>
    </source>
</evidence>